<dbReference type="Proteomes" id="UP000236333">
    <property type="component" value="Unassembled WGS sequence"/>
</dbReference>
<name>A0A2J8A298_9CHLO</name>
<dbReference type="InterPro" id="IPR036770">
    <property type="entry name" value="Ankyrin_rpt-contain_sf"/>
</dbReference>
<feature type="chain" id="PRO_5014448685" evidence="3">
    <location>
        <begin position="23"/>
        <end position="1367"/>
    </location>
</feature>
<feature type="signal peptide" evidence="3">
    <location>
        <begin position="1"/>
        <end position="22"/>
    </location>
</feature>
<dbReference type="GO" id="GO:0016020">
    <property type="term" value="C:membrane"/>
    <property type="evidence" value="ECO:0007669"/>
    <property type="project" value="TreeGrafter"/>
</dbReference>
<dbReference type="Gene3D" id="1.25.40.20">
    <property type="entry name" value="Ankyrin repeat-containing domain"/>
    <property type="match status" value="3"/>
</dbReference>
<evidence type="ECO:0000313" key="4">
    <source>
        <dbReference type="EMBL" id="PNH06649.1"/>
    </source>
</evidence>
<dbReference type="GO" id="GO:0046513">
    <property type="term" value="P:ceramide biosynthetic process"/>
    <property type="evidence" value="ECO:0007669"/>
    <property type="project" value="TreeGrafter"/>
</dbReference>
<sequence length="1367" mass="148564">MYYAFELLFMLVSLYVVRGCSSCNYGGITWSGWLLGFVLIFSPLWFNPFSFDIAKVKVNYLAWERWMHGDVDMMTGSNWYTWNNGCLEKLRNDNGNNTDNWVNVLTTGVGCLPYILLAVAAASRLDIVMPAAARFHPLFKNQIVVFIMATLAIWVFVMATIQIKTYFTELADHKPYRIYRYIMTIAMFVFLIVWLAVASRWYDGNGISTLCIILYANFQLLIAYHKRAHKRQRSQSPSSPPKQRQPAAATSDPSRIWLPEFVERFAASLTPNEVACALRLVNKATAAQFNAPQHTTIRLSQPVPHHAFVRRWAGPDAMRMLTRQQRRELPRLTARSGSIANLEVLLSRDDFPPLLGPEVLEAAAAAGQLDVCVWLRQRGFPCKEVKALVAAAGGGQQAVCEWLLADGCGNADFLKAAASAAAGGHVGLMDMLLLRVDSAGVDAVLMGAAEGCDLPTLQRLHHTHVNTLPGAVSAWYMYIVIRATAGSPTADWQAKVEWLEARGCPKTVEACWKAAAKPDALSRLQWLRQRGYPLSSNVATSAAEVGNVEALQYVLDEGVGVDDGMMWCAAEGGHVAVMEVLHARSAPMSEETVGLAAAAGHLTAVAWLVERLGAGAALTTDVFAAAAQAGSMELLRWLRARGCPWDETVFAAGAEGGSEEQLEWLAEQGCPMGDDGEPYVRAARHCDLAMLRCLRRLGCSWGLDGSTLARAVAKILKNHYVHYDSMEHVEHVLRFLLDEGCPVEWDAVEAAVKDGHEKGLMKWLQAQRKEQAPVGSALSALPALLAKKRPPRGLRCGAMAALTGRGVVAGSHPSVRCSMELQRAHKRQRSQSPGSPPQQRQPAAATSDPSRIWLPEFVERFAASLRPNEVACALRLVNKATAALFSAAQHTTVRLSQLVPHHAFVWRWAGPDAMRSLTRQQRRELPHLTARSGSVANLEVLLEREDFPPLLGVGVLEAAAAAGQLDAVCEWLLVNGRGSADFLKAAASAAAGGHVGLMDMLLLRVDSAGLDAVLAGAAEGCDLPTLQRLHRTHLNTLPGAVSAWYMYIVIRATAGSPTADWQAKVEWLEVHGCPPTAEACSNTAAKPDALPRLQWLRQRGYPLSDDVAASAAGAGNAEALQYVLDEGVRVDDGMMRCAADGGHVAVMEMLHAHGAPIDKETVGLAAAAGHLTAVAWLVERLGAGAALTTDVFAAAAQAGSMELLRWLRARGCPWDETVFAAGAEGGSEEQLEWLAEQGCPMGDDAEPYVQAARHGDLAMLRCLRRLGCPWGPGGSTLTRAVSLILKYHYVHDGSMATIFRWATIEHVEHVLRFLLDEGCPVDWDAVEAAAKRIGDKELMGWLQAQRKQRAPCSQRWAAALAAQEVVA</sequence>
<proteinExistence type="predicted"/>
<feature type="transmembrane region" description="Helical" evidence="2">
    <location>
        <begin position="207"/>
        <end position="224"/>
    </location>
</feature>
<keyword evidence="2" id="KW-0472">Membrane</keyword>
<feature type="transmembrane region" description="Helical" evidence="2">
    <location>
        <begin position="143"/>
        <end position="161"/>
    </location>
</feature>
<dbReference type="PANTHER" id="PTHR12393">
    <property type="entry name" value="SPHINGOMYELIN PHOSPHODIESTERASE RELATED"/>
    <property type="match status" value="1"/>
</dbReference>
<dbReference type="PANTHER" id="PTHR12393:SF6">
    <property type="entry name" value="SPHINGOMYELIN PHOSPHODIESTERASE 2"/>
    <property type="match status" value="1"/>
</dbReference>
<organism evidence="4 5">
    <name type="scientific">Tetrabaena socialis</name>
    <dbReference type="NCBI Taxonomy" id="47790"/>
    <lineage>
        <taxon>Eukaryota</taxon>
        <taxon>Viridiplantae</taxon>
        <taxon>Chlorophyta</taxon>
        <taxon>core chlorophytes</taxon>
        <taxon>Chlorophyceae</taxon>
        <taxon>CS clade</taxon>
        <taxon>Chlamydomonadales</taxon>
        <taxon>Tetrabaenaceae</taxon>
        <taxon>Tetrabaena</taxon>
    </lineage>
</organism>
<dbReference type="GO" id="GO:0005783">
    <property type="term" value="C:endoplasmic reticulum"/>
    <property type="evidence" value="ECO:0007669"/>
    <property type="project" value="TreeGrafter"/>
</dbReference>
<protein>
    <submittedName>
        <fullName evidence="4">Ankyrin repeat domain-containing protein</fullName>
    </submittedName>
</protein>
<evidence type="ECO:0000313" key="5">
    <source>
        <dbReference type="Proteomes" id="UP000236333"/>
    </source>
</evidence>
<dbReference type="GO" id="GO:0004620">
    <property type="term" value="F:phospholipase activity"/>
    <property type="evidence" value="ECO:0007669"/>
    <property type="project" value="TreeGrafter"/>
</dbReference>
<evidence type="ECO:0000256" key="3">
    <source>
        <dbReference type="SAM" id="SignalP"/>
    </source>
</evidence>
<feature type="transmembrane region" description="Helical" evidence="2">
    <location>
        <begin position="29"/>
        <end position="47"/>
    </location>
</feature>
<reference evidence="4 5" key="1">
    <citation type="journal article" date="2017" name="Mol. Biol. Evol.">
        <title>The 4-celled Tetrabaena socialis nuclear genome reveals the essential components for genetic control of cell number at the origin of multicellularity in the volvocine lineage.</title>
        <authorList>
            <person name="Featherston J."/>
            <person name="Arakaki Y."/>
            <person name="Hanschen E.R."/>
            <person name="Ferris P.J."/>
            <person name="Michod R.E."/>
            <person name="Olson B.J.S.C."/>
            <person name="Nozaki H."/>
            <person name="Durand P.M."/>
        </authorList>
    </citation>
    <scope>NUCLEOTIDE SEQUENCE [LARGE SCALE GENOMIC DNA]</scope>
    <source>
        <strain evidence="4 5">NIES-571</strain>
    </source>
</reference>
<keyword evidence="5" id="KW-1185">Reference proteome</keyword>
<dbReference type="SUPFAM" id="SSF48403">
    <property type="entry name" value="Ankyrin repeat"/>
    <property type="match status" value="3"/>
</dbReference>
<dbReference type="EMBL" id="PGGS01000223">
    <property type="protein sequence ID" value="PNH06649.1"/>
    <property type="molecule type" value="Genomic_DNA"/>
</dbReference>
<keyword evidence="2" id="KW-0812">Transmembrane</keyword>
<comment type="caution">
    <text evidence="4">The sequence shown here is derived from an EMBL/GenBank/DDBJ whole genome shotgun (WGS) entry which is preliminary data.</text>
</comment>
<feature type="region of interest" description="Disordered" evidence="1">
    <location>
        <begin position="821"/>
        <end position="847"/>
    </location>
</feature>
<feature type="region of interest" description="Disordered" evidence="1">
    <location>
        <begin position="231"/>
        <end position="251"/>
    </location>
</feature>
<keyword evidence="2" id="KW-1133">Transmembrane helix</keyword>
<keyword evidence="3" id="KW-0732">Signal</keyword>
<feature type="transmembrane region" description="Helical" evidence="2">
    <location>
        <begin position="181"/>
        <end position="201"/>
    </location>
</feature>
<feature type="compositionally biased region" description="Low complexity" evidence="1">
    <location>
        <begin position="830"/>
        <end position="845"/>
    </location>
</feature>
<feature type="compositionally biased region" description="Low complexity" evidence="1">
    <location>
        <begin position="234"/>
        <end position="246"/>
    </location>
</feature>
<dbReference type="GO" id="GO:0030149">
    <property type="term" value="P:sphingolipid catabolic process"/>
    <property type="evidence" value="ECO:0007669"/>
    <property type="project" value="TreeGrafter"/>
</dbReference>
<evidence type="ECO:0000256" key="2">
    <source>
        <dbReference type="SAM" id="Phobius"/>
    </source>
</evidence>
<evidence type="ECO:0000256" key="1">
    <source>
        <dbReference type="SAM" id="MobiDB-lite"/>
    </source>
</evidence>
<dbReference type="GO" id="GO:0071944">
    <property type="term" value="C:cell periphery"/>
    <property type="evidence" value="ECO:0007669"/>
    <property type="project" value="TreeGrafter"/>
</dbReference>
<accession>A0A2J8A298</accession>
<feature type="transmembrane region" description="Helical" evidence="2">
    <location>
        <begin position="101"/>
        <end position="123"/>
    </location>
</feature>
<gene>
    <name evidence="4" type="ORF">TSOC_006949</name>
</gene>